<evidence type="ECO:0000259" key="1">
    <source>
        <dbReference type="PROSITE" id="PS50925"/>
    </source>
</evidence>
<dbReference type="InterPro" id="IPR007024">
    <property type="entry name" value="BLUF_domain"/>
</dbReference>
<dbReference type="eggNOG" id="COG3431">
    <property type="taxonomic scope" value="Bacteria"/>
</dbReference>
<dbReference type="SUPFAM" id="SSF54975">
    <property type="entry name" value="Acylphosphatase/BLUF domain-like"/>
    <property type="match status" value="1"/>
</dbReference>
<protein>
    <submittedName>
        <fullName evidence="2">BLUF domain-containing protein</fullName>
    </submittedName>
</protein>
<accession>A0A069E7J3</accession>
<reference evidence="2 3" key="1">
    <citation type="journal article" date="2014" name="Antonie Van Leeuwenhoek">
        <title>Hyphomonas beringensis sp. nov. and Hyphomonas chukchiensis sp. nov., isolated from surface seawater of the Bering Sea and Chukchi Sea.</title>
        <authorList>
            <person name="Li C."/>
            <person name="Lai Q."/>
            <person name="Li G."/>
            <person name="Dong C."/>
            <person name="Wang J."/>
            <person name="Liao Y."/>
            <person name="Shao Z."/>
        </authorList>
    </citation>
    <scope>NUCLEOTIDE SEQUENCE [LARGE SCALE GENOMIC DNA]</scope>
    <source>
        <strain evidence="2 3">MHS-3</strain>
    </source>
</reference>
<sequence>MFRLIYVSTAKFGLAETDLANILEQATTANAQRGMTGVLLFNGLNFLQMLEGEQRDVMEIFNRIVRDSRHTSVVTVLQEPADERVFPDWSMQLKARPSTANPGFGDGTDFSDVTDRPMPEHLSRIFGNFDTLKG</sequence>
<feature type="domain" description="BLUF" evidence="1">
    <location>
        <begin position="1"/>
        <end position="92"/>
    </location>
</feature>
<keyword evidence="3" id="KW-1185">Reference proteome</keyword>
<dbReference type="RefSeq" id="WP_051596091.1">
    <property type="nucleotide sequence ID" value="NZ_ARYH01000001.1"/>
</dbReference>
<evidence type="ECO:0000313" key="3">
    <source>
        <dbReference type="Proteomes" id="UP000027446"/>
    </source>
</evidence>
<dbReference type="OrthoDB" id="196105at2"/>
<dbReference type="PROSITE" id="PS50925">
    <property type="entry name" value="BLUF"/>
    <property type="match status" value="1"/>
</dbReference>
<organism evidence="2 3">
    <name type="scientific">Hyphomonas adhaerens MHS-3</name>
    <dbReference type="NCBI Taxonomy" id="1280949"/>
    <lineage>
        <taxon>Bacteria</taxon>
        <taxon>Pseudomonadati</taxon>
        <taxon>Pseudomonadota</taxon>
        <taxon>Alphaproteobacteria</taxon>
        <taxon>Hyphomonadales</taxon>
        <taxon>Hyphomonadaceae</taxon>
        <taxon>Hyphomonas</taxon>
    </lineage>
</organism>
<dbReference type="PATRIC" id="fig|1280949.3.peg.1985"/>
<dbReference type="EMBL" id="ARYH01000001">
    <property type="protein sequence ID" value="KCZ85954.1"/>
    <property type="molecule type" value="Genomic_DNA"/>
</dbReference>
<proteinExistence type="predicted"/>
<dbReference type="Pfam" id="PF04940">
    <property type="entry name" value="BLUF"/>
    <property type="match status" value="1"/>
</dbReference>
<gene>
    <name evidence="2" type="ORF">HAD_09715</name>
</gene>
<dbReference type="GO" id="GO:0009882">
    <property type="term" value="F:blue light photoreceptor activity"/>
    <property type="evidence" value="ECO:0007669"/>
    <property type="project" value="InterPro"/>
</dbReference>
<dbReference type="SMART" id="SM01034">
    <property type="entry name" value="BLUF"/>
    <property type="match status" value="1"/>
</dbReference>
<dbReference type="GO" id="GO:0071949">
    <property type="term" value="F:FAD binding"/>
    <property type="evidence" value="ECO:0007669"/>
    <property type="project" value="InterPro"/>
</dbReference>
<comment type="caution">
    <text evidence="2">The sequence shown here is derived from an EMBL/GenBank/DDBJ whole genome shotgun (WGS) entry which is preliminary data.</text>
</comment>
<dbReference type="STRING" id="1280949.HAD_09715"/>
<evidence type="ECO:0000313" key="2">
    <source>
        <dbReference type="EMBL" id="KCZ85954.1"/>
    </source>
</evidence>
<name>A0A069E7J3_9PROT</name>
<dbReference type="AlphaFoldDB" id="A0A069E7J3"/>
<dbReference type="Gene3D" id="3.30.70.100">
    <property type="match status" value="1"/>
</dbReference>
<dbReference type="InterPro" id="IPR036046">
    <property type="entry name" value="Acylphosphatase-like_dom_sf"/>
</dbReference>
<dbReference type="Proteomes" id="UP000027446">
    <property type="component" value="Unassembled WGS sequence"/>
</dbReference>